<dbReference type="HOGENOM" id="CLU_056469_5_3_9"/>
<keyword evidence="4 6" id="KW-1133">Transmembrane helix</keyword>
<evidence type="ECO:0000313" key="8">
    <source>
        <dbReference type="Proteomes" id="UP000005444"/>
    </source>
</evidence>
<dbReference type="PANTHER" id="PTHR43723">
    <property type="entry name" value="COBALT TRANSPORT PROTEIN CBIQ"/>
    <property type="match status" value="1"/>
</dbReference>
<dbReference type="Pfam" id="PF02361">
    <property type="entry name" value="CbiQ"/>
    <property type="match status" value="1"/>
</dbReference>
<reference evidence="7 8" key="1">
    <citation type="journal article" date="2012" name="J. Bacteriol.">
        <title>Complete Genome Sequence of the Beer Spoilage Organism Pediococcus claussenii ATCC BAA-344T.</title>
        <authorList>
            <person name="Pittet V."/>
            <person name="Abegunde T."/>
            <person name="Marfleet T."/>
            <person name="Haakensen M."/>
            <person name="Morrow K."/>
            <person name="Jayaprakash T."/>
            <person name="Schroeder K."/>
            <person name="Trost B."/>
            <person name="Byrns S."/>
            <person name="Bergsveinson J."/>
            <person name="Kusalik A."/>
            <person name="Ziola B."/>
        </authorList>
    </citation>
    <scope>NUCLEOTIDE SEQUENCE [LARGE SCALE GENOMIC DNA]</scope>
    <source>
        <strain evidence="7 8">ATCC BAA-344</strain>
    </source>
</reference>
<dbReference type="NCBIfam" id="TIGR02454">
    <property type="entry name" value="ECF_T_CbiQ"/>
    <property type="match status" value="1"/>
</dbReference>
<keyword evidence="3 6" id="KW-0812">Transmembrane</keyword>
<dbReference type="InterPro" id="IPR052770">
    <property type="entry name" value="Cobalt_transport_CbiQ"/>
</dbReference>
<dbReference type="GO" id="GO:0006824">
    <property type="term" value="P:cobalt ion transport"/>
    <property type="evidence" value="ECO:0007669"/>
    <property type="project" value="InterPro"/>
</dbReference>
<proteinExistence type="predicted"/>
<keyword evidence="8" id="KW-1185">Reference proteome</keyword>
<keyword evidence="2" id="KW-1003">Cell membrane</keyword>
<feature type="transmembrane region" description="Helical" evidence="6">
    <location>
        <begin position="18"/>
        <end position="34"/>
    </location>
</feature>
<evidence type="ECO:0000256" key="4">
    <source>
        <dbReference type="ARBA" id="ARBA00022989"/>
    </source>
</evidence>
<evidence type="ECO:0000256" key="5">
    <source>
        <dbReference type="ARBA" id="ARBA00023136"/>
    </source>
</evidence>
<dbReference type="EMBL" id="CP003137">
    <property type="protein sequence ID" value="AEV95644.1"/>
    <property type="molecule type" value="Genomic_DNA"/>
</dbReference>
<sequence>MLVIDKYAYENKIAKKNPWIKIGIFVLGLVLAFQPKADIKLATIMIYAGITIFVTQISIRTYLKWFYVILPFLVLSILGIVLTVSYNEDTLITSFSVGSSFFGVSRQMLPKGLMLGLQSLTAIVDVFFLALTTPFQQIIKVLLQLHFPKIFVEQVILIYRFIFIFLDASAKIYHAQSMRLGYHDFRVSIESISILIKMLFMQVIIDFEYLQNSLEVKLFEGDFHIE</sequence>
<accession>G8PEW5</accession>
<evidence type="ECO:0000256" key="3">
    <source>
        <dbReference type="ARBA" id="ARBA00022692"/>
    </source>
</evidence>
<evidence type="ECO:0000256" key="6">
    <source>
        <dbReference type="SAM" id="Phobius"/>
    </source>
</evidence>
<dbReference type="eggNOG" id="COG0619">
    <property type="taxonomic scope" value="Bacteria"/>
</dbReference>
<dbReference type="CDD" id="cd16914">
    <property type="entry name" value="EcfT"/>
    <property type="match status" value="1"/>
</dbReference>
<evidence type="ECO:0000256" key="2">
    <source>
        <dbReference type="ARBA" id="ARBA00022475"/>
    </source>
</evidence>
<feature type="transmembrane region" description="Helical" evidence="6">
    <location>
        <begin position="65"/>
        <end position="86"/>
    </location>
</feature>
<evidence type="ECO:0000313" key="7">
    <source>
        <dbReference type="EMBL" id="AEV95644.1"/>
    </source>
</evidence>
<dbReference type="Proteomes" id="UP000005444">
    <property type="component" value="Chromosome"/>
</dbReference>
<evidence type="ECO:0000256" key="1">
    <source>
        <dbReference type="ARBA" id="ARBA00004651"/>
    </source>
</evidence>
<dbReference type="RefSeq" id="WP_014215838.1">
    <property type="nucleotide sequence ID" value="NC_016605.1"/>
</dbReference>
<dbReference type="STRING" id="701521.PECL_1420"/>
<feature type="transmembrane region" description="Helical" evidence="6">
    <location>
        <begin position="112"/>
        <end position="131"/>
    </location>
</feature>
<gene>
    <name evidence="7" type="primary">cbiQ</name>
    <name evidence="7" type="ordered locus">PECL_1420</name>
</gene>
<keyword evidence="5 6" id="KW-0472">Membrane</keyword>
<dbReference type="PATRIC" id="fig|701521.8.peg.1324"/>
<dbReference type="PANTHER" id="PTHR43723:SF1">
    <property type="entry name" value="COBALT TRANSPORT PROTEIN CBIQ"/>
    <property type="match status" value="1"/>
</dbReference>
<dbReference type="AlphaFoldDB" id="G8PEW5"/>
<dbReference type="KEGG" id="pce:PECL_1420"/>
<dbReference type="InterPro" id="IPR012809">
    <property type="entry name" value="ECF_CbiQ"/>
</dbReference>
<dbReference type="InterPro" id="IPR003339">
    <property type="entry name" value="ABC/ECF_trnsptr_transmembrane"/>
</dbReference>
<organism evidence="7 8">
    <name type="scientific">Pediococcus claussenii (strain ATCC BAA-344 / DSM 14800 / JCM 18046 / KCTC 3811 / LMG 21948 / P06)</name>
    <dbReference type="NCBI Taxonomy" id="701521"/>
    <lineage>
        <taxon>Bacteria</taxon>
        <taxon>Bacillati</taxon>
        <taxon>Bacillota</taxon>
        <taxon>Bacilli</taxon>
        <taxon>Lactobacillales</taxon>
        <taxon>Lactobacillaceae</taxon>
        <taxon>Pediococcus</taxon>
    </lineage>
</organism>
<protein>
    <submittedName>
        <fullName evidence="7">Cobalt ABC transporter, permease protein CbiQ</fullName>
    </submittedName>
</protein>
<dbReference type="GO" id="GO:0043190">
    <property type="term" value="C:ATP-binding cassette (ABC) transporter complex"/>
    <property type="evidence" value="ECO:0007669"/>
    <property type="project" value="InterPro"/>
</dbReference>
<feature type="transmembrane region" description="Helical" evidence="6">
    <location>
        <begin position="41"/>
        <end position="59"/>
    </location>
</feature>
<name>G8PEW5_PEDCP</name>
<comment type="subcellular location">
    <subcellularLocation>
        <location evidence="1">Cell membrane</location>
        <topology evidence="1">Multi-pass membrane protein</topology>
    </subcellularLocation>
</comment>